<keyword evidence="2" id="KW-1185">Reference proteome</keyword>
<dbReference type="Pfam" id="PF16234">
    <property type="entry name" value="DUF4892"/>
    <property type="match status" value="1"/>
</dbReference>
<evidence type="ECO:0000313" key="2">
    <source>
        <dbReference type="Proteomes" id="UP001305746"/>
    </source>
</evidence>
<sequence>MLFTAFLPGKPWAAVPSAFPEAFAQSTLETSTRIESSGHLVLFSPVREVNNQIRSETMARLPVSGEGRLYQVDRDSSRQKARDHYLRLLQARGAQVLFECSSIACGRSNVWANKIFGQRVLYGRDATQDYLVAGSTAADGSRWLTLVYTVTRGNLREYVWIEHLAVGSGATVPGLGSAESRVKGPVVVPWQGGITFRFDWSATDRRRISEWASAEGATVVLTAFAALGGDESFQDAMSRAGEAAASLSEVLAKTGVSAGQQEVIVVGPAIPLSDPNRQGDRVEITVITR</sequence>
<proteinExistence type="predicted"/>
<dbReference type="Proteomes" id="UP001305746">
    <property type="component" value="Unassembled WGS sequence"/>
</dbReference>
<gene>
    <name evidence="1" type="ORF">U5822_14650</name>
</gene>
<reference evidence="1 2" key="1">
    <citation type="submission" date="2023-12" db="EMBL/GenBank/DDBJ databases">
        <title>Marinobacter qingdaonensis sp. nov., isolated from the intertidal sediment of Qingdao, PR China.</title>
        <authorList>
            <person name="Li Y."/>
        </authorList>
    </citation>
    <scope>NUCLEOTIDE SEQUENCE [LARGE SCALE GENOMIC DNA]</scope>
    <source>
        <strain evidence="1 2">ASW11-75</strain>
    </source>
</reference>
<comment type="caution">
    <text evidence="1">The sequence shown here is derived from an EMBL/GenBank/DDBJ whole genome shotgun (WGS) entry which is preliminary data.</text>
</comment>
<evidence type="ECO:0000313" key="1">
    <source>
        <dbReference type="EMBL" id="MEA1081912.1"/>
    </source>
</evidence>
<organism evidence="1 2">
    <name type="scientific">Marinobacter qingdaonensis</name>
    <dbReference type="NCBI Taxonomy" id="3108486"/>
    <lineage>
        <taxon>Bacteria</taxon>
        <taxon>Pseudomonadati</taxon>
        <taxon>Pseudomonadota</taxon>
        <taxon>Gammaproteobacteria</taxon>
        <taxon>Pseudomonadales</taxon>
        <taxon>Marinobacteraceae</taxon>
        <taxon>Marinobacter</taxon>
    </lineage>
</organism>
<name>A0ABU5P1P5_9GAMM</name>
<dbReference type="InterPro" id="IPR032608">
    <property type="entry name" value="DUF4892"/>
</dbReference>
<dbReference type="EMBL" id="JAYDCJ010000003">
    <property type="protein sequence ID" value="MEA1081912.1"/>
    <property type="molecule type" value="Genomic_DNA"/>
</dbReference>
<protein>
    <submittedName>
        <fullName evidence="1">DUF4892 domain-containing protein</fullName>
    </submittedName>
</protein>
<accession>A0ABU5P1P5</accession>
<dbReference type="RefSeq" id="WP_322856349.1">
    <property type="nucleotide sequence ID" value="NZ_JAYDCJ010000003.1"/>
</dbReference>